<dbReference type="Proteomes" id="UP001501469">
    <property type="component" value="Unassembled WGS sequence"/>
</dbReference>
<name>A0ABP7U5X1_9BACT</name>
<keyword evidence="2" id="KW-1185">Reference proteome</keyword>
<comment type="caution">
    <text evidence="1">The sequence shown here is derived from an EMBL/GenBank/DDBJ whole genome shotgun (WGS) entry which is preliminary data.</text>
</comment>
<organism evidence="1 2">
    <name type="scientific">Hymenobacter glaciei</name>
    <dbReference type="NCBI Taxonomy" id="877209"/>
    <lineage>
        <taxon>Bacteria</taxon>
        <taxon>Pseudomonadati</taxon>
        <taxon>Bacteroidota</taxon>
        <taxon>Cytophagia</taxon>
        <taxon>Cytophagales</taxon>
        <taxon>Hymenobacteraceae</taxon>
        <taxon>Hymenobacter</taxon>
    </lineage>
</organism>
<gene>
    <name evidence="1" type="ORF">GCM10022409_20040</name>
</gene>
<protein>
    <submittedName>
        <fullName evidence="1">Uncharacterized protein</fullName>
    </submittedName>
</protein>
<evidence type="ECO:0000313" key="1">
    <source>
        <dbReference type="EMBL" id="GAA4035387.1"/>
    </source>
</evidence>
<reference evidence="2" key="1">
    <citation type="journal article" date="2019" name="Int. J. Syst. Evol. Microbiol.">
        <title>The Global Catalogue of Microorganisms (GCM) 10K type strain sequencing project: providing services to taxonomists for standard genome sequencing and annotation.</title>
        <authorList>
            <consortium name="The Broad Institute Genomics Platform"/>
            <consortium name="The Broad Institute Genome Sequencing Center for Infectious Disease"/>
            <person name="Wu L."/>
            <person name="Ma J."/>
        </authorList>
    </citation>
    <scope>NUCLEOTIDE SEQUENCE [LARGE SCALE GENOMIC DNA]</scope>
    <source>
        <strain evidence="2">JCM 17225</strain>
    </source>
</reference>
<proteinExistence type="predicted"/>
<sequence length="60" mass="6486">MVVIMCCFNQMGARFANEAPEKGTKKDFHPAGWKSKNRFAEPVRLAVLFGQGEGAVAGVS</sequence>
<dbReference type="EMBL" id="BAABDK010000016">
    <property type="protein sequence ID" value="GAA4035387.1"/>
    <property type="molecule type" value="Genomic_DNA"/>
</dbReference>
<evidence type="ECO:0000313" key="2">
    <source>
        <dbReference type="Proteomes" id="UP001501469"/>
    </source>
</evidence>
<accession>A0ABP7U5X1</accession>